<dbReference type="EMBL" id="BAAAYN010000034">
    <property type="protein sequence ID" value="GAA3391648.1"/>
    <property type="molecule type" value="Genomic_DNA"/>
</dbReference>
<dbReference type="RefSeq" id="WP_345730676.1">
    <property type="nucleotide sequence ID" value="NZ_BAAAYN010000034.1"/>
</dbReference>
<dbReference type="Proteomes" id="UP001501676">
    <property type="component" value="Unassembled WGS sequence"/>
</dbReference>
<evidence type="ECO:0000313" key="4">
    <source>
        <dbReference type="Proteomes" id="UP001501676"/>
    </source>
</evidence>
<gene>
    <name evidence="3" type="ORF">GCM10020369_50370</name>
</gene>
<keyword evidence="4" id="KW-1185">Reference proteome</keyword>
<evidence type="ECO:0000256" key="1">
    <source>
        <dbReference type="SAM" id="MobiDB-lite"/>
    </source>
</evidence>
<reference evidence="4" key="1">
    <citation type="journal article" date="2019" name="Int. J. Syst. Evol. Microbiol.">
        <title>The Global Catalogue of Microorganisms (GCM) 10K type strain sequencing project: providing services to taxonomists for standard genome sequencing and annotation.</title>
        <authorList>
            <consortium name="The Broad Institute Genomics Platform"/>
            <consortium name="The Broad Institute Genome Sequencing Center for Infectious Disease"/>
            <person name="Wu L."/>
            <person name="Ma J."/>
        </authorList>
    </citation>
    <scope>NUCLEOTIDE SEQUENCE [LARGE SCALE GENOMIC DNA]</scope>
    <source>
        <strain evidence="4">JCM 9458</strain>
    </source>
</reference>
<evidence type="ECO:0000256" key="2">
    <source>
        <dbReference type="SAM" id="Phobius"/>
    </source>
</evidence>
<protein>
    <submittedName>
        <fullName evidence="3">Uncharacterized protein</fullName>
    </submittedName>
</protein>
<name>A0ABP6T2W1_9ACTN</name>
<keyword evidence="2" id="KW-0812">Transmembrane</keyword>
<evidence type="ECO:0000313" key="3">
    <source>
        <dbReference type="EMBL" id="GAA3391648.1"/>
    </source>
</evidence>
<feature type="transmembrane region" description="Helical" evidence="2">
    <location>
        <begin position="42"/>
        <end position="65"/>
    </location>
</feature>
<organism evidence="3 4">
    <name type="scientific">Cryptosporangium minutisporangium</name>
    <dbReference type="NCBI Taxonomy" id="113569"/>
    <lineage>
        <taxon>Bacteria</taxon>
        <taxon>Bacillati</taxon>
        <taxon>Actinomycetota</taxon>
        <taxon>Actinomycetes</taxon>
        <taxon>Cryptosporangiales</taxon>
        <taxon>Cryptosporangiaceae</taxon>
        <taxon>Cryptosporangium</taxon>
    </lineage>
</organism>
<sequence length="349" mass="38503">MDETTTRLLFHQVSADAPVPAVVDLGKIVRRAERKRRRHRRWAAAAAAVSVLVLTSAVALVATGADRTQPLARPVGPSQGPNLTTAPTAFDPLRNAIRVNWLPTELPYLTQGVSRTEASFTASHRDGEMEYWVRLAARGHTTDFDLEFTPKMGATSVEGPEINGEPSRWYSAGTKRRELRWQWAPGAEGRVTLDDQPDALDIAVRIAKSAHVTETALRLPYTVDLPPSYRALQNGFGTRREELRAYDMTFQDSATGSIIGIGTASNTMTLDFEPNTVISNRPGQTKQDGEFARLRIRQPTVQFEISCNDRPKTAGSVVAATKRCRAVAESITLVADPLDWEDWPEATVR</sequence>
<proteinExistence type="predicted"/>
<feature type="region of interest" description="Disordered" evidence="1">
    <location>
        <begin position="69"/>
        <end position="88"/>
    </location>
</feature>
<keyword evidence="2" id="KW-0472">Membrane</keyword>
<comment type="caution">
    <text evidence="3">The sequence shown here is derived from an EMBL/GenBank/DDBJ whole genome shotgun (WGS) entry which is preliminary data.</text>
</comment>
<keyword evidence="2" id="KW-1133">Transmembrane helix</keyword>
<accession>A0ABP6T2W1</accession>